<keyword evidence="1" id="KW-1133">Transmembrane helix</keyword>
<proteinExistence type="predicted"/>
<protein>
    <submittedName>
        <fullName evidence="2">AzlD domain-containing protein</fullName>
    </submittedName>
</protein>
<comment type="caution">
    <text evidence="2">The sequence shown here is derived from an EMBL/GenBank/DDBJ whole genome shotgun (WGS) entry which is preliminary data.</text>
</comment>
<reference evidence="2" key="1">
    <citation type="submission" date="2020-09" db="EMBL/GenBank/DDBJ databases">
        <title>Genome seq and assembly of Tianweitania sp.</title>
        <authorList>
            <person name="Chhetri G."/>
        </authorList>
    </citation>
    <scope>NUCLEOTIDE SEQUENCE</scope>
    <source>
        <strain evidence="2">Rool2</strain>
    </source>
</reference>
<feature type="transmembrane region" description="Helical" evidence="1">
    <location>
        <begin position="35"/>
        <end position="55"/>
    </location>
</feature>
<dbReference type="AlphaFoldDB" id="A0A8J6U774"/>
<name>A0A8J6U774_9HYPH</name>
<feature type="transmembrane region" description="Helical" evidence="1">
    <location>
        <begin position="67"/>
        <end position="84"/>
    </location>
</feature>
<evidence type="ECO:0000313" key="2">
    <source>
        <dbReference type="EMBL" id="MBD0414372.1"/>
    </source>
</evidence>
<organism evidence="2 3">
    <name type="scientific">Oryzicola mucosus</name>
    <dbReference type="NCBI Taxonomy" id="2767425"/>
    <lineage>
        <taxon>Bacteria</taxon>
        <taxon>Pseudomonadati</taxon>
        <taxon>Pseudomonadota</taxon>
        <taxon>Alphaproteobacteria</taxon>
        <taxon>Hyphomicrobiales</taxon>
        <taxon>Phyllobacteriaceae</taxon>
        <taxon>Oryzicola</taxon>
    </lineage>
</organism>
<accession>A0A8J6U774</accession>
<feature type="transmembrane region" description="Helical" evidence="1">
    <location>
        <begin position="6"/>
        <end position="26"/>
    </location>
</feature>
<evidence type="ECO:0000313" key="3">
    <source>
        <dbReference type="Proteomes" id="UP000643405"/>
    </source>
</evidence>
<gene>
    <name evidence="2" type="ORF">ICI42_06885</name>
</gene>
<keyword evidence="3" id="KW-1185">Reference proteome</keyword>
<keyword evidence="1" id="KW-0472">Membrane</keyword>
<dbReference type="RefSeq" id="WP_188163824.1">
    <property type="nucleotide sequence ID" value="NZ_JACVVX010000002.1"/>
</dbReference>
<dbReference type="Proteomes" id="UP000643405">
    <property type="component" value="Unassembled WGS sequence"/>
</dbReference>
<dbReference type="EMBL" id="JACVVX010000002">
    <property type="protein sequence ID" value="MBD0414372.1"/>
    <property type="molecule type" value="Genomic_DNA"/>
</dbReference>
<keyword evidence="1" id="KW-0812">Transmembrane</keyword>
<evidence type="ECO:0000256" key="1">
    <source>
        <dbReference type="SAM" id="Phobius"/>
    </source>
</evidence>
<sequence length="90" mass="9492">MAELIGAIVGATLGIALLGALLAWVARRIFPMPRLASYLVGVVPVAVLAPFLLASSSSPQREFSDSVLIYLIGGFLAFAVLYLTSRRSNA</sequence>